<sequence length="932" mass="105150">MQNPRPNIISTSSQDKTGSRSQAGNLEYKQEVIRSDLEADIRNTTKCGFDAFLKYFLSLVLKDDYPEQKSLNDIQTKIEELQLKRYEGKLAGNEDTTTGGAGTDIAAAEPVGNPSAAARAQEGADDKKPVDLSDDTQFGSEEEKQLVQKRDKILDKLLNEALEAILPVADDPDVKKKLASFASAFTEAKSARYKPFVLLCNDALRRLASLDAKPQFREKDGLDIRFHRNDPSNIESHYESMQDIDHRPDVVITALKAALRAASQGQEMEEAFGEPPNKSFEWSDILSCEVFKLVNDGIPEEGKSVANKHFEFATSPQVLQDPVLRKMDVDEVVKPPIVAEGSGSKRARDGGSVTENPSPSKKSRQLNSETPTSSNLTPATSAAANNSNMQANVVEQNTQQAINGRVQCASYAFEMMSYSAGVHHAINLLFTDGHVWIWYYDRQGIVQSDGLSIFADFPRFLVLLFAFQRFGLEDWGIIRCLNPKFLHGLEDQPEAENKQDQTKRALGKRDPAKPSEPEPEPEPVPVPGVKLNLEQDLPEFWVPDGQDSKLATVAVDMDKFLSHQPHCLSGRATSVVSAQGFTQDGTLVSTPMVCKIYHPEVERRHEGVTLQVVRKIAEADKDSRDMLKHLPSMLFYGDVPRCTTGRIRSMIKRRWKGHRTLRVLGLKKLEKITTVDGADFIKAWLETVICHAFLWKNYVEHGDPSLSNIMYDPETKCGVLSDFDLSLLQWETCVVGTDRTGTIPFMAFDLLTQGYWEGKIQRFYHHELESFIWILAYVCLLYDKGIQKKNAAVDAWRTSDYNTCREKKGGFYTHNVLTAVKDKVQASYKAYWPLADELCFNLHGCHLQNDIRKYRFSNDDPRQASEQLWTTFITALRSKLEHNNIPDRDDLLERLEAQKPSFERPDEATQMKLQDQYSTIVAHDQGRSELRQ</sequence>
<dbReference type="OrthoDB" id="5569250at2759"/>
<dbReference type="Pfam" id="PF17667">
    <property type="entry name" value="Pkinase_fungal"/>
    <property type="match status" value="1"/>
</dbReference>
<accession>A0A409XH81</accession>
<feature type="compositionally biased region" description="Polar residues" evidence="1">
    <location>
        <begin position="1"/>
        <end position="24"/>
    </location>
</feature>
<feature type="compositionally biased region" description="Basic and acidic residues" evidence="1">
    <location>
        <begin position="899"/>
        <end position="909"/>
    </location>
</feature>
<protein>
    <recommendedName>
        <fullName evidence="2">Fungal-type protein kinase domain-containing protein</fullName>
    </recommendedName>
</protein>
<feature type="region of interest" description="Disordered" evidence="1">
    <location>
        <begin position="92"/>
        <end position="145"/>
    </location>
</feature>
<dbReference type="InterPro" id="IPR040976">
    <property type="entry name" value="Pkinase_fungal"/>
</dbReference>
<name>A0A409XH81_PSICY</name>
<organism evidence="3 4">
    <name type="scientific">Psilocybe cyanescens</name>
    <dbReference type="NCBI Taxonomy" id="93625"/>
    <lineage>
        <taxon>Eukaryota</taxon>
        <taxon>Fungi</taxon>
        <taxon>Dikarya</taxon>
        <taxon>Basidiomycota</taxon>
        <taxon>Agaricomycotina</taxon>
        <taxon>Agaricomycetes</taxon>
        <taxon>Agaricomycetidae</taxon>
        <taxon>Agaricales</taxon>
        <taxon>Agaricineae</taxon>
        <taxon>Strophariaceae</taxon>
        <taxon>Psilocybe</taxon>
    </lineage>
</organism>
<dbReference type="InParanoid" id="A0A409XH81"/>
<feature type="region of interest" description="Disordered" evidence="1">
    <location>
        <begin position="491"/>
        <end position="529"/>
    </location>
</feature>
<evidence type="ECO:0000313" key="4">
    <source>
        <dbReference type="Proteomes" id="UP000283269"/>
    </source>
</evidence>
<feature type="region of interest" description="Disordered" evidence="1">
    <location>
        <begin position="335"/>
        <end position="381"/>
    </location>
</feature>
<reference evidence="3 4" key="1">
    <citation type="journal article" date="2018" name="Evol. Lett.">
        <title>Horizontal gene cluster transfer increased hallucinogenic mushroom diversity.</title>
        <authorList>
            <person name="Reynolds H.T."/>
            <person name="Vijayakumar V."/>
            <person name="Gluck-Thaler E."/>
            <person name="Korotkin H.B."/>
            <person name="Matheny P.B."/>
            <person name="Slot J.C."/>
        </authorList>
    </citation>
    <scope>NUCLEOTIDE SEQUENCE [LARGE SCALE GENOMIC DNA]</scope>
    <source>
        <strain evidence="3 4">2631</strain>
    </source>
</reference>
<keyword evidence="4" id="KW-1185">Reference proteome</keyword>
<dbReference type="SUPFAM" id="SSF56112">
    <property type="entry name" value="Protein kinase-like (PK-like)"/>
    <property type="match status" value="1"/>
</dbReference>
<comment type="caution">
    <text evidence="3">The sequence shown here is derived from an EMBL/GenBank/DDBJ whole genome shotgun (WGS) entry which is preliminary data.</text>
</comment>
<dbReference type="PANTHER" id="PTHR38248:SF2">
    <property type="entry name" value="FUNK1 11"/>
    <property type="match status" value="1"/>
</dbReference>
<feature type="compositionally biased region" description="Low complexity" evidence="1">
    <location>
        <begin position="370"/>
        <end position="381"/>
    </location>
</feature>
<gene>
    <name evidence="3" type="ORF">CVT25_012255</name>
</gene>
<evidence type="ECO:0000313" key="3">
    <source>
        <dbReference type="EMBL" id="PPQ90091.1"/>
    </source>
</evidence>
<feature type="compositionally biased region" description="Polar residues" evidence="1">
    <location>
        <begin position="353"/>
        <end position="369"/>
    </location>
</feature>
<evidence type="ECO:0000256" key="1">
    <source>
        <dbReference type="SAM" id="MobiDB-lite"/>
    </source>
</evidence>
<feature type="region of interest" description="Disordered" evidence="1">
    <location>
        <begin position="1"/>
        <end position="26"/>
    </location>
</feature>
<feature type="compositionally biased region" description="Basic and acidic residues" evidence="1">
    <location>
        <begin position="122"/>
        <end position="131"/>
    </location>
</feature>
<feature type="domain" description="Fungal-type protein kinase" evidence="2">
    <location>
        <begin position="681"/>
        <end position="779"/>
    </location>
</feature>
<dbReference type="AlphaFoldDB" id="A0A409XH81"/>
<dbReference type="InterPro" id="IPR011009">
    <property type="entry name" value="Kinase-like_dom_sf"/>
</dbReference>
<dbReference type="PANTHER" id="PTHR38248">
    <property type="entry name" value="FUNK1 6"/>
    <property type="match status" value="1"/>
</dbReference>
<feature type="compositionally biased region" description="Basic and acidic residues" evidence="1">
    <location>
        <begin position="491"/>
        <end position="516"/>
    </location>
</feature>
<dbReference type="Proteomes" id="UP000283269">
    <property type="component" value="Unassembled WGS sequence"/>
</dbReference>
<evidence type="ECO:0000259" key="2">
    <source>
        <dbReference type="Pfam" id="PF17667"/>
    </source>
</evidence>
<feature type="compositionally biased region" description="Low complexity" evidence="1">
    <location>
        <begin position="92"/>
        <end position="109"/>
    </location>
</feature>
<feature type="region of interest" description="Disordered" evidence="1">
    <location>
        <begin position="899"/>
        <end position="932"/>
    </location>
</feature>
<proteinExistence type="predicted"/>
<dbReference type="EMBL" id="NHYD01001701">
    <property type="protein sequence ID" value="PPQ90091.1"/>
    <property type="molecule type" value="Genomic_DNA"/>
</dbReference>